<feature type="transmembrane region" description="Helical" evidence="2">
    <location>
        <begin position="68"/>
        <end position="89"/>
    </location>
</feature>
<evidence type="ECO:0000313" key="5">
    <source>
        <dbReference type="Proteomes" id="UP000016662"/>
    </source>
</evidence>
<evidence type="ECO:0000259" key="3">
    <source>
        <dbReference type="PROSITE" id="PS51766"/>
    </source>
</evidence>
<feature type="domain" description="Dockerin" evidence="3">
    <location>
        <begin position="93"/>
        <end position="157"/>
    </location>
</feature>
<proteinExistence type="predicted"/>
<gene>
    <name evidence="4" type="ORF">RUMCAL_03371</name>
</gene>
<keyword evidence="5" id="KW-1185">Reference proteome</keyword>
<accession>U2LCS8</accession>
<evidence type="ECO:0000256" key="1">
    <source>
        <dbReference type="SAM" id="MobiDB-lite"/>
    </source>
</evidence>
<dbReference type="SUPFAM" id="SSF63446">
    <property type="entry name" value="Type I dockerin domain"/>
    <property type="match status" value="1"/>
</dbReference>
<dbReference type="Proteomes" id="UP000016662">
    <property type="component" value="Unassembled WGS sequence"/>
</dbReference>
<dbReference type="GO" id="GO:0004553">
    <property type="term" value="F:hydrolase activity, hydrolyzing O-glycosyl compounds"/>
    <property type="evidence" value="ECO:0007669"/>
    <property type="project" value="InterPro"/>
</dbReference>
<feature type="region of interest" description="Disordered" evidence="1">
    <location>
        <begin position="927"/>
        <end position="961"/>
    </location>
</feature>
<dbReference type="HOGENOM" id="CLU_295088_0_0_9"/>
<dbReference type="InterPro" id="IPR036439">
    <property type="entry name" value="Dockerin_dom_sf"/>
</dbReference>
<protein>
    <submittedName>
        <fullName evidence="4">Dockerin type I repeat-containing domain protein</fullName>
    </submittedName>
</protein>
<dbReference type="AlphaFoldDB" id="U2LCS8"/>
<sequence length="1134" mass="113948">MADCSEIPQADLVSGKGFLGNMTKNLHADCVQSRQAGFMQCFHSSATDCIKGEVNNMKKQPHRYMRKTAAGMVALSMLCAAAIPCVLAMPAGAASASGDLNGDGSVTAADAAILQTALLGSSKLTARQYANADVTGDGAVNGLDLSRLRQMIATVPVSDAIAIHLSDSGITVEGDTKGVTAVSGKTVTISASGNYTVDGTITDGQILVNVADPTADSDAVSLYLQGVTMTSSTGAPCILGQSAGKLKLTCSGINTLTDTAAAVNADTSGVIYGDCDITVTKNSTGTLNITSSMNTAIRSKDDIKLNGGGISINTDVDATSDADAIRANNTLEIDGASVTVTSSADGLKSSKEDVSILSGKVSIKAGNDAVQAATALNISGGTVTASGDRGFTLNENGVLAITGGDVLATATDYALGMDSAGTAVTVDTSSCTQGVVQLDYAAEWKKSNAVTLKKGSSTVFEMTPNKKYTYVLASSSSLSGSDSYTLYTGGTQMTHDGSDNGTFAMTGTLTKFTGVQELTGGSVTPTDDTVATALVYSGSSVTATNASGSVVSNPSNLTISGANVTVTASGELSVSGESTSGQLAVNVDKTAEPEGKVVLNLEGLTLSNDSVAPIYVEAIGDEVQISAKNGTTNTISDGTSHTDTYVDSDGNTNPVNGAIFSRDDLKLKGKGTLIVNGNTEDGIVCKNDLKIWNGSITVNAADDGIRGNDSVRIGDPDATDYSTLSVTVNTNNGSTGGDGIKSNSTETDKGYITINGGTVNINSYADGIQAEQTFTMNGGDLNITTYQGSDFSGNASGGWGGGMGGDGNSGKTDISAKGIKAVGLYDETGTTWQSGGNLIINGGTITIDSSDDSLHCGGDMQLLGGSMTLATADDGAHSDHALIIGSTGGDDDTPYVNITKSYEGIEGVDITQNSGTVMVTSSDDGYNAAGGSDSSGNHNNGGWGQGGWGGPGGGNSSNGSQTMTFNGGYTYVNAAGDGLDSNGNISFNGGYVFVSQTGGGNGPLDCGDSNNSITYSGGTVIAAGSSDMFETPSSYSFLSQTSVSAGQTITFTDASGNVLATFTLPNGSAEMVMSSKESSVTCYTGGTLSGTTYFASQDDTDRCGYGGTISGGTTVSASSGGNGGWGGGGNNRPF</sequence>
<dbReference type="PROSITE" id="PS51766">
    <property type="entry name" value="DOCKERIN"/>
    <property type="match status" value="1"/>
</dbReference>
<keyword evidence="2" id="KW-1133">Transmembrane helix</keyword>
<evidence type="ECO:0000313" key="4">
    <source>
        <dbReference type="EMBL" id="ERJ87284.1"/>
    </source>
</evidence>
<dbReference type="InterPro" id="IPR025584">
    <property type="entry name" value="Cthe_2159"/>
</dbReference>
<name>U2LCS8_9FIRM</name>
<organism evidence="4 5">
    <name type="scientific">Ruminococcus callidus ATCC 27760</name>
    <dbReference type="NCBI Taxonomy" id="411473"/>
    <lineage>
        <taxon>Bacteria</taxon>
        <taxon>Bacillati</taxon>
        <taxon>Bacillota</taxon>
        <taxon>Clostridia</taxon>
        <taxon>Eubacteriales</taxon>
        <taxon>Oscillospiraceae</taxon>
        <taxon>Ruminococcus</taxon>
    </lineage>
</organism>
<dbReference type="InterPro" id="IPR002105">
    <property type="entry name" value="Dockerin_1_rpt"/>
</dbReference>
<dbReference type="STRING" id="411473.RUMCAL_03371"/>
<reference evidence="4 5" key="1">
    <citation type="submission" date="2013-07" db="EMBL/GenBank/DDBJ databases">
        <authorList>
            <person name="Weinstock G."/>
            <person name="Sodergren E."/>
            <person name="Wylie T."/>
            <person name="Fulton L."/>
            <person name="Fulton R."/>
            <person name="Fronick C."/>
            <person name="O'Laughlin M."/>
            <person name="Godfrey J."/>
            <person name="Miner T."/>
            <person name="Herter B."/>
            <person name="Appelbaum E."/>
            <person name="Cordes M."/>
            <person name="Lek S."/>
            <person name="Wollam A."/>
            <person name="Pepin K.H."/>
            <person name="Palsikar V.B."/>
            <person name="Mitreva M."/>
            <person name="Wilson R.K."/>
        </authorList>
    </citation>
    <scope>NUCLEOTIDE SEQUENCE [LARGE SCALE GENOMIC DNA]</scope>
    <source>
        <strain evidence="4 5">ATCC 27760</strain>
    </source>
</reference>
<dbReference type="PATRIC" id="fig|411473.3.peg.2832"/>
<dbReference type="EMBL" id="AWVF01000448">
    <property type="protein sequence ID" value="ERJ87284.1"/>
    <property type="molecule type" value="Genomic_DNA"/>
</dbReference>
<dbReference type="Pfam" id="PF14262">
    <property type="entry name" value="Cthe_2159"/>
    <property type="match status" value="2"/>
</dbReference>
<dbReference type="Pfam" id="PF00404">
    <property type="entry name" value="Dockerin_1"/>
    <property type="match status" value="1"/>
</dbReference>
<dbReference type="CDD" id="cd14256">
    <property type="entry name" value="Dockerin_I"/>
    <property type="match status" value="1"/>
</dbReference>
<dbReference type="Gene3D" id="1.10.1330.10">
    <property type="entry name" value="Dockerin domain"/>
    <property type="match status" value="1"/>
</dbReference>
<feature type="compositionally biased region" description="Gly residues" evidence="1">
    <location>
        <begin position="939"/>
        <end position="956"/>
    </location>
</feature>
<dbReference type="eggNOG" id="ENOG502Z8AD">
    <property type="taxonomic scope" value="Bacteria"/>
</dbReference>
<feature type="compositionally biased region" description="Low complexity" evidence="1">
    <location>
        <begin position="927"/>
        <end position="938"/>
    </location>
</feature>
<dbReference type="GO" id="GO:0000272">
    <property type="term" value="P:polysaccharide catabolic process"/>
    <property type="evidence" value="ECO:0007669"/>
    <property type="project" value="InterPro"/>
</dbReference>
<dbReference type="InterPro" id="IPR016134">
    <property type="entry name" value="Dockerin_dom"/>
</dbReference>
<evidence type="ECO:0000256" key="2">
    <source>
        <dbReference type="SAM" id="Phobius"/>
    </source>
</evidence>
<keyword evidence="2" id="KW-0472">Membrane</keyword>
<comment type="caution">
    <text evidence="4">The sequence shown here is derived from an EMBL/GenBank/DDBJ whole genome shotgun (WGS) entry which is preliminary data.</text>
</comment>
<keyword evidence="2" id="KW-0812">Transmembrane</keyword>